<accession>A0A396JQN8</accession>
<protein>
    <submittedName>
        <fullName evidence="1">Uncharacterized protein</fullName>
    </submittedName>
</protein>
<proteinExistence type="predicted"/>
<dbReference type="AlphaFoldDB" id="A0A396JQN8"/>
<dbReference type="Gramene" id="rna2239">
    <property type="protein sequence ID" value="RHN78613.1"/>
    <property type="gene ID" value="gene2239"/>
</dbReference>
<dbReference type="Proteomes" id="UP000265566">
    <property type="component" value="Chromosome 1"/>
</dbReference>
<dbReference type="EMBL" id="PSQE01000001">
    <property type="protein sequence ID" value="RHN78613.1"/>
    <property type="molecule type" value="Genomic_DNA"/>
</dbReference>
<organism evidence="1 2">
    <name type="scientific">Medicago truncatula</name>
    <name type="common">Barrel medic</name>
    <name type="synonym">Medicago tribuloides</name>
    <dbReference type="NCBI Taxonomy" id="3880"/>
    <lineage>
        <taxon>Eukaryota</taxon>
        <taxon>Viridiplantae</taxon>
        <taxon>Streptophyta</taxon>
        <taxon>Embryophyta</taxon>
        <taxon>Tracheophyta</taxon>
        <taxon>Spermatophyta</taxon>
        <taxon>Magnoliopsida</taxon>
        <taxon>eudicotyledons</taxon>
        <taxon>Gunneridae</taxon>
        <taxon>Pentapetalae</taxon>
        <taxon>rosids</taxon>
        <taxon>fabids</taxon>
        <taxon>Fabales</taxon>
        <taxon>Fabaceae</taxon>
        <taxon>Papilionoideae</taxon>
        <taxon>50 kb inversion clade</taxon>
        <taxon>NPAAA clade</taxon>
        <taxon>Hologalegina</taxon>
        <taxon>IRL clade</taxon>
        <taxon>Trifolieae</taxon>
        <taxon>Medicago</taxon>
    </lineage>
</organism>
<gene>
    <name evidence="1" type="ORF">MtrunA17_Chr1g0167841</name>
</gene>
<comment type="caution">
    <text evidence="1">The sequence shown here is derived from an EMBL/GenBank/DDBJ whole genome shotgun (WGS) entry which is preliminary data.</text>
</comment>
<evidence type="ECO:0000313" key="1">
    <source>
        <dbReference type="EMBL" id="RHN78613.1"/>
    </source>
</evidence>
<reference evidence="2" key="1">
    <citation type="journal article" date="2018" name="Nat. Plants">
        <title>Whole-genome landscape of Medicago truncatula symbiotic genes.</title>
        <authorList>
            <person name="Pecrix Y."/>
            <person name="Staton S.E."/>
            <person name="Sallet E."/>
            <person name="Lelandais-Briere C."/>
            <person name="Moreau S."/>
            <person name="Carrere S."/>
            <person name="Blein T."/>
            <person name="Jardinaud M.F."/>
            <person name="Latrasse D."/>
            <person name="Zouine M."/>
            <person name="Zahm M."/>
            <person name="Kreplak J."/>
            <person name="Mayjonade B."/>
            <person name="Satge C."/>
            <person name="Perez M."/>
            <person name="Cauet S."/>
            <person name="Marande W."/>
            <person name="Chantry-Darmon C."/>
            <person name="Lopez-Roques C."/>
            <person name="Bouchez O."/>
            <person name="Berard A."/>
            <person name="Debelle F."/>
            <person name="Munos S."/>
            <person name="Bendahmane A."/>
            <person name="Berges H."/>
            <person name="Niebel A."/>
            <person name="Buitink J."/>
            <person name="Frugier F."/>
            <person name="Benhamed M."/>
            <person name="Crespi M."/>
            <person name="Gouzy J."/>
            <person name="Gamas P."/>
        </authorList>
    </citation>
    <scope>NUCLEOTIDE SEQUENCE [LARGE SCALE GENOMIC DNA]</scope>
    <source>
        <strain evidence="2">cv. Jemalong A17</strain>
    </source>
</reference>
<evidence type="ECO:0000313" key="2">
    <source>
        <dbReference type="Proteomes" id="UP000265566"/>
    </source>
</evidence>
<sequence length="90" mass="10812">MVVVKMLLLRKKKKGCCCCLRDREIMKIIKIKRLKMKMICFLFSLSFFHILNFIFLGGLKVVMMLFCFLFSKDEDEAFDSRALPFFFFLF</sequence>
<name>A0A396JQN8_MEDTR</name>